<feature type="region of interest" description="Disordered" evidence="1">
    <location>
        <begin position="115"/>
        <end position="136"/>
    </location>
</feature>
<gene>
    <name evidence="2" type="ORF">B0F90DRAFT_818481</name>
</gene>
<evidence type="ECO:0000313" key="2">
    <source>
        <dbReference type="EMBL" id="KAI0306780.1"/>
    </source>
</evidence>
<evidence type="ECO:0000313" key="3">
    <source>
        <dbReference type="Proteomes" id="UP001203297"/>
    </source>
</evidence>
<name>A0AAD4QS31_9AGAM</name>
<accession>A0AAD4QS31</accession>
<dbReference type="Proteomes" id="UP001203297">
    <property type="component" value="Unassembled WGS sequence"/>
</dbReference>
<keyword evidence="3" id="KW-1185">Reference proteome</keyword>
<dbReference type="AlphaFoldDB" id="A0AAD4QS31"/>
<reference evidence="2" key="1">
    <citation type="journal article" date="2022" name="New Phytol.">
        <title>Evolutionary transition to the ectomycorrhizal habit in the genomes of a hyperdiverse lineage of mushroom-forming fungi.</title>
        <authorList>
            <person name="Looney B."/>
            <person name="Miyauchi S."/>
            <person name="Morin E."/>
            <person name="Drula E."/>
            <person name="Courty P.E."/>
            <person name="Kohler A."/>
            <person name="Kuo A."/>
            <person name="LaButti K."/>
            <person name="Pangilinan J."/>
            <person name="Lipzen A."/>
            <person name="Riley R."/>
            <person name="Andreopoulos W."/>
            <person name="He G."/>
            <person name="Johnson J."/>
            <person name="Nolan M."/>
            <person name="Tritt A."/>
            <person name="Barry K.W."/>
            <person name="Grigoriev I.V."/>
            <person name="Nagy L.G."/>
            <person name="Hibbett D."/>
            <person name="Henrissat B."/>
            <person name="Matheny P.B."/>
            <person name="Labbe J."/>
            <person name="Martin F.M."/>
        </authorList>
    </citation>
    <scope>NUCLEOTIDE SEQUENCE</scope>
    <source>
        <strain evidence="2">BPL690</strain>
    </source>
</reference>
<protein>
    <submittedName>
        <fullName evidence="2">Uncharacterized protein</fullName>
    </submittedName>
</protein>
<evidence type="ECO:0000256" key="1">
    <source>
        <dbReference type="SAM" id="MobiDB-lite"/>
    </source>
</evidence>
<proteinExistence type="predicted"/>
<organism evidence="2 3">
    <name type="scientific">Multifurca ochricompacta</name>
    <dbReference type="NCBI Taxonomy" id="376703"/>
    <lineage>
        <taxon>Eukaryota</taxon>
        <taxon>Fungi</taxon>
        <taxon>Dikarya</taxon>
        <taxon>Basidiomycota</taxon>
        <taxon>Agaricomycotina</taxon>
        <taxon>Agaricomycetes</taxon>
        <taxon>Russulales</taxon>
        <taxon>Russulaceae</taxon>
        <taxon>Multifurca</taxon>
    </lineage>
</organism>
<sequence>MASTHPLPSHPGLPANPKRSRTSQSNLPSSNSNVARSPNFRMPPIPHHEMKEIVKESLNKEIARLASLNASQKAATESVTRAAERSRHELEMSLLELYAAGERRKAAAAQVEEARAGTLGVGGRDDDQSAQVSDSL</sequence>
<dbReference type="EMBL" id="WTXG01000003">
    <property type="protein sequence ID" value="KAI0306780.1"/>
    <property type="molecule type" value="Genomic_DNA"/>
</dbReference>
<comment type="caution">
    <text evidence="2">The sequence shown here is derived from an EMBL/GenBank/DDBJ whole genome shotgun (WGS) entry which is preliminary data.</text>
</comment>
<feature type="region of interest" description="Disordered" evidence="1">
    <location>
        <begin position="1"/>
        <end position="45"/>
    </location>
</feature>
<feature type="compositionally biased region" description="Polar residues" evidence="1">
    <location>
        <begin position="22"/>
        <end position="36"/>
    </location>
</feature>